<dbReference type="Pfam" id="PF04230">
    <property type="entry name" value="PS_pyruv_trans"/>
    <property type="match status" value="1"/>
</dbReference>
<gene>
    <name evidence="2" type="ORF">OKW52_16310</name>
</gene>
<proteinExistence type="predicted"/>
<sequence length="310" mass="33494">MSKRVLVWGFYDQGNLGDDLMALMMAELAKQAGAVPVICSSNRDFADAGYEICATPADSRADLVLLGGGAFFKANTASKSSIEDKICLLATFLHNTSTPVYGLSLGSDGIESIEDASPARQSVVDAPGFSGAAIRLQQDLALGVRDLTFIPDIVLCTAHFCREVMGWKTPGPSTPKLGTLLNFSRRSLPSLLKTLWKKRGKRISMFQAHARKSHSGGEIVFPGLRNFRADDIPASLSAIAASDGIVSSKLHPGIIALSFGVPFEPKGSRPKTIAFFAEFDRQDFQKNAAARQREIWEQYRARLVTVLNGG</sequence>
<reference evidence="2 3" key="1">
    <citation type="submission" date="2022-10" db="EMBL/GenBank/DDBJ databases">
        <title>Pararhodobacter sp. nov., isolated from marine algae.</title>
        <authorList>
            <person name="Choi B.J."/>
            <person name="Kim J.M."/>
            <person name="Lee J.K."/>
            <person name="Choi D.G."/>
            <person name="Jeon C.O."/>
        </authorList>
    </citation>
    <scope>NUCLEOTIDE SEQUENCE [LARGE SCALE GENOMIC DNA]</scope>
    <source>
        <strain evidence="2 3">ZQ420</strain>
    </source>
</reference>
<dbReference type="RefSeq" id="WP_264506653.1">
    <property type="nucleotide sequence ID" value="NZ_JAPDFL010000001.1"/>
</dbReference>
<name>A0ABT3H1U3_9RHOB</name>
<feature type="domain" description="Polysaccharide pyruvyl transferase" evidence="1">
    <location>
        <begin position="193"/>
        <end position="263"/>
    </location>
</feature>
<evidence type="ECO:0000313" key="3">
    <source>
        <dbReference type="Proteomes" id="UP001208938"/>
    </source>
</evidence>
<organism evidence="2 3">
    <name type="scientific">Pararhodobacter zhoushanensis</name>
    <dbReference type="NCBI Taxonomy" id="2479545"/>
    <lineage>
        <taxon>Bacteria</taxon>
        <taxon>Pseudomonadati</taxon>
        <taxon>Pseudomonadota</taxon>
        <taxon>Alphaproteobacteria</taxon>
        <taxon>Rhodobacterales</taxon>
        <taxon>Paracoccaceae</taxon>
        <taxon>Pararhodobacter</taxon>
    </lineage>
</organism>
<evidence type="ECO:0000259" key="1">
    <source>
        <dbReference type="Pfam" id="PF04230"/>
    </source>
</evidence>
<accession>A0ABT3H1U3</accession>
<dbReference type="InterPro" id="IPR007345">
    <property type="entry name" value="Polysacch_pyruvyl_Trfase"/>
</dbReference>
<dbReference type="EMBL" id="JAPDFL010000001">
    <property type="protein sequence ID" value="MCW1933777.1"/>
    <property type="molecule type" value="Genomic_DNA"/>
</dbReference>
<comment type="caution">
    <text evidence="2">The sequence shown here is derived from an EMBL/GenBank/DDBJ whole genome shotgun (WGS) entry which is preliminary data.</text>
</comment>
<keyword evidence="3" id="KW-1185">Reference proteome</keyword>
<protein>
    <recommendedName>
        <fullName evidence="1">Polysaccharide pyruvyl transferase domain-containing protein</fullName>
    </recommendedName>
</protein>
<evidence type="ECO:0000313" key="2">
    <source>
        <dbReference type="EMBL" id="MCW1933777.1"/>
    </source>
</evidence>
<dbReference type="Proteomes" id="UP001208938">
    <property type="component" value="Unassembled WGS sequence"/>
</dbReference>